<keyword evidence="2 4" id="KW-0863">Zinc-finger</keyword>
<evidence type="ECO:0000256" key="3">
    <source>
        <dbReference type="ARBA" id="ARBA00022833"/>
    </source>
</evidence>
<dbReference type="Pfam" id="PF00642">
    <property type="entry name" value="zf-CCCH"/>
    <property type="match status" value="1"/>
</dbReference>
<dbReference type="InterPro" id="IPR036855">
    <property type="entry name" value="Znf_CCCH_sf"/>
</dbReference>
<keyword evidence="3 4" id="KW-0862">Zinc</keyword>
<dbReference type="InterPro" id="IPR000571">
    <property type="entry name" value="Znf_CCCH"/>
</dbReference>
<reference evidence="7 8" key="1">
    <citation type="submission" date="2024-01" db="EMBL/GenBank/DDBJ databases">
        <authorList>
            <consortium name="Genoscope - CEA"/>
            <person name="William W."/>
        </authorList>
    </citation>
    <scope>NUCLEOTIDE SEQUENCE [LARGE SCALE GENOMIC DNA]</scope>
    <source>
        <strain evidence="7 8">29B2s-10</strain>
    </source>
</reference>
<dbReference type="InterPro" id="IPR019496">
    <property type="entry name" value="NUFIP1_cons_dom"/>
</dbReference>
<dbReference type="Gene3D" id="4.10.1000.10">
    <property type="entry name" value="Zinc finger, CCCH-type"/>
    <property type="match status" value="1"/>
</dbReference>
<feature type="domain" description="C3H1-type" evidence="6">
    <location>
        <begin position="225"/>
        <end position="253"/>
    </location>
</feature>
<gene>
    <name evidence="7" type="ORF">CAAN4_F15302</name>
</gene>
<feature type="zinc finger region" description="C3H1-type" evidence="4">
    <location>
        <begin position="225"/>
        <end position="253"/>
    </location>
</feature>
<dbReference type="EMBL" id="OZ004258">
    <property type="protein sequence ID" value="CAK7914200.1"/>
    <property type="molecule type" value="Genomic_DNA"/>
</dbReference>
<keyword evidence="1 4" id="KW-0479">Metal-binding</keyword>
<protein>
    <recommendedName>
        <fullName evidence="6">C3H1-type domain-containing protein</fullName>
    </recommendedName>
</protein>
<dbReference type="PROSITE" id="PS50103">
    <property type="entry name" value="ZF_C3H1"/>
    <property type="match status" value="1"/>
</dbReference>
<dbReference type="Proteomes" id="UP001497600">
    <property type="component" value="Chromosome F"/>
</dbReference>
<sequence length="341" mass="37999">MDFSYGPPPPPPSRNGNGRNLGNVNSRNSTYNTSTLSNRGKNNRYSPSNTNMPSQANGQFNNNISLADLPTHLPNSITTAPTNPEVLQTPPAMVETSVAQNEPTPSSSPTSPPPLASTSKEPEPVADIINPEPEVESQSQPPSVTEDSTNAKEPVCIPGTSITLETEEDIRKWIEERKKKWPTRKNLEEKLKQEEAKKKESAQSDTNSNLNPNGKREMTSTNESNKKRRVCHFFQQNKKCRYGAKCKNSHELANNSNNSSSNTLPTSTASVVKTINNIQVNIPQRFKSEFYSNDPTNANNNNKSLFKMLVQKDHYENDNDTILQFLEYLDSKKLIDHNIGK</sequence>
<evidence type="ECO:0000256" key="5">
    <source>
        <dbReference type="SAM" id="MobiDB-lite"/>
    </source>
</evidence>
<feature type="compositionally biased region" description="Pro residues" evidence="5">
    <location>
        <begin position="1"/>
        <end position="13"/>
    </location>
</feature>
<dbReference type="SMART" id="SM00356">
    <property type="entry name" value="ZnF_C3H1"/>
    <property type="match status" value="1"/>
</dbReference>
<proteinExistence type="predicted"/>
<feature type="compositionally biased region" description="Basic and acidic residues" evidence="5">
    <location>
        <begin position="192"/>
        <end position="202"/>
    </location>
</feature>
<dbReference type="Pfam" id="PF10453">
    <property type="entry name" value="NUFIP1"/>
    <property type="match status" value="1"/>
</dbReference>
<keyword evidence="8" id="KW-1185">Reference proteome</keyword>
<feature type="compositionally biased region" description="Low complexity" evidence="5">
    <location>
        <begin position="14"/>
        <end position="29"/>
    </location>
</feature>
<feature type="compositionally biased region" description="Polar residues" evidence="5">
    <location>
        <begin position="73"/>
        <end position="86"/>
    </location>
</feature>
<name>A0ABP0EIE7_9ASCO</name>
<dbReference type="SUPFAM" id="SSF90229">
    <property type="entry name" value="CCCH zinc finger"/>
    <property type="match status" value="1"/>
</dbReference>
<organism evidence="7 8">
    <name type="scientific">[Candida] anglica</name>
    <dbReference type="NCBI Taxonomy" id="148631"/>
    <lineage>
        <taxon>Eukaryota</taxon>
        <taxon>Fungi</taxon>
        <taxon>Dikarya</taxon>
        <taxon>Ascomycota</taxon>
        <taxon>Saccharomycotina</taxon>
        <taxon>Pichiomycetes</taxon>
        <taxon>Debaryomycetaceae</taxon>
        <taxon>Kurtzmaniella</taxon>
    </lineage>
</organism>
<evidence type="ECO:0000313" key="7">
    <source>
        <dbReference type="EMBL" id="CAK7914200.1"/>
    </source>
</evidence>
<evidence type="ECO:0000313" key="8">
    <source>
        <dbReference type="Proteomes" id="UP001497600"/>
    </source>
</evidence>
<feature type="compositionally biased region" description="Polar residues" evidence="5">
    <location>
        <begin position="30"/>
        <end position="65"/>
    </location>
</feature>
<evidence type="ECO:0000256" key="4">
    <source>
        <dbReference type="PROSITE-ProRule" id="PRU00723"/>
    </source>
</evidence>
<evidence type="ECO:0000256" key="1">
    <source>
        <dbReference type="ARBA" id="ARBA00022723"/>
    </source>
</evidence>
<feature type="region of interest" description="Disordered" evidence="5">
    <location>
        <begin position="192"/>
        <end position="230"/>
    </location>
</feature>
<feature type="region of interest" description="Disordered" evidence="5">
    <location>
        <begin position="1"/>
        <end position="163"/>
    </location>
</feature>
<evidence type="ECO:0000256" key="2">
    <source>
        <dbReference type="ARBA" id="ARBA00022771"/>
    </source>
</evidence>
<evidence type="ECO:0000259" key="6">
    <source>
        <dbReference type="PROSITE" id="PS50103"/>
    </source>
</evidence>
<accession>A0ABP0EIE7</accession>